<name>A0A5J6V5I1_9MICO</name>
<feature type="transmembrane region" description="Helical" evidence="1">
    <location>
        <begin position="185"/>
        <end position="210"/>
    </location>
</feature>
<keyword evidence="1" id="KW-0472">Membrane</keyword>
<evidence type="ECO:0000313" key="3">
    <source>
        <dbReference type="Proteomes" id="UP000326546"/>
    </source>
</evidence>
<accession>A0A5J6V5I1</accession>
<dbReference type="EMBL" id="CP044427">
    <property type="protein sequence ID" value="QFG68273.1"/>
    <property type="molecule type" value="Genomic_DNA"/>
</dbReference>
<reference evidence="2 3" key="1">
    <citation type="submission" date="2019-09" db="EMBL/GenBank/DDBJ databases">
        <title>Serinicoccus pratensis sp. nov., isolated from meadow soil.</title>
        <authorList>
            <person name="Zhang W."/>
        </authorList>
    </citation>
    <scope>NUCLEOTIDE SEQUENCE [LARGE SCALE GENOMIC DNA]</scope>
    <source>
        <strain evidence="2 3">W204</strain>
    </source>
</reference>
<dbReference type="RefSeq" id="WP_158060661.1">
    <property type="nucleotide sequence ID" value="NZ_CP044427.1"/>
</dbReference>
<keyword evidence="1" id="KW-0812">Transmembrane</keyword>
<feature type="transmembrane region" description="Helical" evidence="1">
    <location>
        <begin position="134"/>
        <end position="155"/>
    </location>
</feature>
<feature type="transmembrane region" description="Helical" evidence="1">
    <location>
        <begin position="80"/>
        <end position="102"/>
    </location>
</feature>
<evidence type="ECO:0000313" key="2">
    <source>
        <dbReference type="EMBL" id="QFG68273.1"/>
    </source>
</evidence>
<evidence type="ECO:0000256" key="1">
    <source>
        <dbReference type="SAM" id="Phobius"/>
    </source>
</evidence>
<feature type="transmembrane region" description="Helical" evidence="1">
    <location>
        <begin position="52"/>
        <end position="74"/>
    </location>
</feature>
<dbReference type="OrthoDB" id="4863656at2"/>
<feature type="transmembrane region" description="Helical" evidence="1">
    <location>
        <begin position="277"/>
        <end position="298"/>
    </location>
</feature>
<keyword evidence="3" id="KW-1185">Reference proteome</keyword>
<dbReference type="KEGG" id="serw:FY030_05670"/>
<dbReference type="AlphaFoldDB" id="A0A5J6V5I1"/>
<organism evidence="2 3">
    <name type="scientific">Ornithinimicrobium pratense</name>
    <dbReference type="NCBI Taxonomy" id="2593973"/>
    <lineage>
        <taxon>Bacteria</taxon>
        <taxon>Bacillati</taxon>
        <taxon>Actinomycetota</taxon>
        <taxon>Actinomycetes</taxon>
        <taxon>Micrococcales</taxon>
        <taxon>Ornithinimicrobiaceae</taxon>
        <taxon>Ornithinimicrobium</taxon>
    </lineage>
</organism>
<gene>
    <name evidence="2" type="ORF">FY030_05670</name>
</gene>
<protein>
    <submittedName>
        <fullName evidence="2">Uncharacterized protein</fullName>
    </submittedName>
</protein>
<feature type="transmembrane region" description="Helical" evidence="1">
    <location>
        <begin position="6"/>
        <end position="31"/>
    </location>
</feature>
<keyword evidence="1" id="KW-1133">Transmembrane helix</keyword>
<dbReference type="Proteomes" id="UP000326546">
    <property type="component" value="Chromosome"/>
</dbReference>
<sequence>MRGVGVYLFFLVPLGVGVAVVLGVGLLILRLTRRGVRWSQIPDPVAQRWRTLSATAWWVGAALAVVAVALIAGADDLGRGLLLTPLVFGLVLVAATGVGELITARSPGPRPTGDREVTLEVRTVTGLVPLGRRVVAVLGMVAVLLVTVLAALVSVSDDLGRAGRALPYSSADGAAEGWRGPWPGWFYTIPIWILLAALLVTVAWVLRLVVDRPRSGPGARERYLDDLIRRTTAQRVVALVALVSFGTAWLTAVMGLTGLTGAGDSEFYPGTTVSLYAVGWVCLAALLVLGAASVLALVQLLAPVLPTQPAPSPQEQGAQPS</sequence>
<feature type="transmembrane region" description="Helical" evidence="1">
    <location>
        <begin position="236"/>
        <end position="257"/>
    </location>
</feature>
<proteinExistence type="predicted"/>